<dbReference type="AlphaFoldDB" id="A0A919JIJ2"/>
<evidence type="ECO:0008006" key="4">
    <source>
        <dbReference type="Google" id="ProtNLM"/>
    </source>
</evidence>
<name>A0A919JIJ2_9ACTN</name>
<comment type="caution">
    <text evidence="2">The sequence shown here is derived from an EMBL/GenBank/DDBJ whole genome shotgun (WGS) entry which is preliminary data.</text>
</comment>
<dbReference type="Pfam" id="PF05331">
    <property type="entry name" value="DUF742"/>
    <property type="match status" value="1"/>
</dbReference>
<proteinExistence type="predicted"/>
<evidence type="ECO:0000313" key="2">
    <source>
        <dbReference type="EMBL" id="GIE49990.1"/>
    </source>
</evidence>
<dbReference type="PANTHER" id="PTHR36221">
    <property type="entry name" value="DUF742 DOMAIN-CONTAINING PROTEIN"/>
    <property type="match status" value="1"/>
</dbReference>
<keyword evidence="3" id="KW-1185">Reference proteome</keyword>
<protein>
    <recommendedName>
        <fullName evidence="4">DUF742 domain-containing protein</fullName>
    </recommendedName>
</protein>
<reference evidence="2" key="1">
    <citation type="submission" date="2021-01" db="EMBL/GenBank/DDBJ databases">
        <title>Whole genome shotgun sequence of Actinoplanes nipponensis NBRC 14063.</title>
        <authorList>
            <person name="Komaki H."/>
            <person name="Tamura T."/>
        </authorList>
    </citation>
    <scope>NUCLEOTIDE SEQUENCE</scope>
    <source>
        <strain evidence="2">NBRC 14063</strain>
    </source>
</reference>
<organism evidence="2 3">
    <name type="scientific">Actinoplanes nipponensis</name>
    <dbReference type="NCBI Taxonomy" id="135950"/>
    <lineage>
        <taxon>Bacteria</taxon>
        <taxon>Bacillati</taxon>
        <taxon>Actinomycetota</taxon>
        <taxon>Actinomycetes</taxon>
        <taxon>Micromonosporales</taxon>
        <taxon>Micromonosporaceae</taxon>
        <taxon>Actinoplanes</taxon>
    </lineage>
</organism>
<gene>
    <name evidence="2" type="ORF">Ani05nite_35240</name>
</gene>
<dbReference type="Proteomes" id="UP000647172">
    <property type="component" value="Unassembled WGS sequence"/>
</dbReference>
<dbReference type="EMBL" id="BOMQ01000043">
    <property type="protein sequence ID" value="GIE49990.1"/>
    <property type="molecule type" value="Genomic_DNA"/>
</dbReference>
<dbReference type="InterPro" id="IPR007995">
    <property type="entry name" value="DUF742"/>
</dbReference>
<sequence>MSHRGEWGPDPRMIPYAEPAAPSWAQPPPGPAHAAPEPGDDLVVRPFMLTGGRTRPLHDGLRIETLLHAAPAALSAPLRFESRRIVELCQAPMSIADLSVALRVPLGVVRVIVADLVTDGYLRIEEQLGELPIALIERIRDRVRAL</sequence>
<evidence type="ECO:0000256" key="1">
    <source>
        <dbReference type="SAM" id="MobiDB-lite"/>
    </source>
</evidence>
<evidence type="ECO:0000313" key="3">
    <source>
        <dbReference type="Proteomes" id="UP000647172"/>
    </source>
</evidence>
<accession>A0A919JIJ2</accession>
<feature type="region of interest" description="Disordered" evidence="1">
    <location>
        <begin position="17"/>
        <end position="39"/>
    </location>
</feature>
<dbReference type="PANTHER" id="PTHR36221:SF1">
    <property type="entry name" value="DUF742 DOMAIN-CONTAINING PROTEIN"/>
    <property type="match status" value="1"/>
</dbReference>